<dbReference type="HOGENOM" id="CLU_1154907_0_0_11"/>
<keyword evidence="2" id="KW-0614">Plasmid</keyword>
<geneLocation type="plasmid" evidence="2 3">
    <name>pCgly1</name>
</geneLocation>
<protein>
    <submittedName>
        <fullName evidence="2">Putative membrane protein</fullName>
    </submittedName>
</protein>
<dbReference type="EMBL" id="CP006843">
    <property type="protein sequence ID" value="AHW65679.1"/>
    <property type="molecule type" value="Genomic_DNA"/>
</dbReference>
<organism evidence="2 3">
    <name type="scientific">Corynebacterium glyciniphilum AJ 3170</name>
    <dbReference type="NCBI Taxonomy" id="1404245"/>
    <lineage>
        <taxon>Bacteria</taxon>
        <taxon>Bacillati</taxon>
        <taxon>Actinomycetota</taxon>
        <taxon>Actinomycetes</taxon>
        <taxon>Mycobacteriales</taxon>
        <taxon>Corynebacteriaceae</taxon>
        <taxon>Corynebacterium</taxon>
    </lineage>
</organism>
<feature type="transmembrane region" description="Helical" evidence="1">
    <location>
        <begin position="88"/>
        <end position="106"/>
    </location>
</feature>
<keyword evidence="1" id="KW-1133">Transmembrane helix</keyword>
<dbReference type="AlphaFoldDB" id="X5DWJ2"/>
<dbReference type="eggNOG" id="ENOG5033X6Y">
    <property type="taxonomic scope" value="Bacteria"/>
</dbReference>
<keyword evidence="3" id="KW-1185">Reference proteome</keyword>
<dbReference type="KEGG" id="cgy:CGLY_16530"/>
<feature type="transmembrane region" description="Helical" evidence="1">
    <location>
        <begin position="56"/>
        <end position="76"/>
    </location>
</feature>
<reference evidence="2 3" key="1">
    <citation type="journal article" date="2015" name="Int. J. Syst. Evol. Microbiol.">
        <title>Revisiting Corynebacterium glyciniphilum (ex Kubota et al., 1972) sp. nov., nom. rev., isolated from putrefied banana.</title>
        <authorList>
            <person name="Al-Dilaimi A."/>
            <person name="Bednarz H."/>
            <person name="Lomker A."/>
            <person name="Niehaus K."/>
            <person name="Kalinowski J."/>
            <person name="Ruckert C."/>
        </authorList>
    </citation>
    <scope>NUCLEOTIDE SEQUENCE [LARGE SCALE GENOMIC DNA]</scope>
    <source>
        <strain evidence="2">AJ 3170</strain>
        <plasmid evidence="3">Plasmid pCgly1</plasmid>
    </source>
</reference>
<evidence type="ECO:0000313" key="3">
    <source>
        <dbReference type="Proteomes" id="UP000023703"/>
    </source>
</evidence>
<evidence type="ECO:0000256" key="1">
    <source>
        <dbReference type="SAM" id="Phobius"/>
    </source>
</evidence>
<keyword evidence="1" id="KW-0472">Membrane</keyword>
<name>X5DWJ2_9CORY</name>
<keyword evidence="1" id="KW-0812">Transmembrane</keyword>
<dbReference type="Proteomes" id="UP000023703">
    <property type="component" value="Plasmid pCgly1"/>
</dbReference>
<accession>X5DWJ2</accession>
<feature type="transmembrane region" description="Helical" evidence="1">
    <location>
        <begin position="154"/>
        <end position="175"/>
    </location>
</feature>
<evidence type="ECO:0000313" key="2">
    <source>
        <dbReference type="EMBL" id="AHW65679.1"/>
    </source>
</evidence>
<feature type="transmembrane region" description="Helical" evidence="1">
    <location>
        <begin position="196"/>
        <end position="217"/>
    </location>
</feature>
<proteinExistence type="predicted"/>
<gene>
    <name evidence="2" type="ORF">CGLY_16530</name>
</gene>
<sequence>MSTPSSDIKRGLLCVPQLLFALALAPYSPVLSLCFFIDAVVVLAPWRVPRFSRSAASYWAETLLTVLPMALAMAYTIIRGDVPFTTDYLAVQILAGFALGAAGLHLSGLPLKSVFNGDIAELMGQDTRSHIKARAFQTSVAPLLEEYTYRVAPFIYGTIALSAAAQIVFVLRHYLLRGGNELKLGRPFYTRLSLSVIYLLSYLLTGSILTAVLAHYIHNAPTLYIEYQRYIISGENDNAK</sequence>